<reference evidence="3" key="2">
    <citation type="submission" date="2020-09" db="EMBL/GenBank/DDBJ databases">
        <authorList>
            <person name="Sun Q."/>
            <person name="Zhou Y."/>
        </authorList>
    </citation>
    <scope>NUCLEOTIDE SEQUENCE</scope>
    <source>
        <strain evidence="3">CGMCC 4.7201</strain>
    </source>
</reference>
<dbReference type="EMBL" id="BMMS01000001">
    <property type="protein sequence ID" value="GGO79949.1"/>
    <property type="molecule type" value="Genomic_DNA"/>
</dbReference>
<dbReference type="InterPro" id="IPR029069">
    <property type="entry name" value="HotDog_dom_sf"/>
</dbReference>
<keyword evidence="4" id="KW-1185">Reference proteome</keyword>
<keyword evidence="2" id="KW-0456">Lyase</keyword>
<comment type="caution">
    <text evidence="3">The sequence shown here is derived from an EMBL/GenBank/DDBJ whole genome shotgun (WGS) entry which is preliminary data.</text>
</comment>
<dbReference type="PANTHER" id="PTHR30272">
    <property type="entry name" value="3-HYDROXYACYL-[ACYL-CARRIER-PROTEIN] DEHYDRATASE"/>
    <property type="match status" value="1"/>
</dbReference>
<protein>
    <submittedName>
        <fullName evidence="3">Uncharacterized protein</fullName>
    </submittedName>
</protein>
<evidence type="ECO:0000313" key="3">
    <source>
        <dbReference type="EMBL" id="GGO79949.1"/>
    </source>
</evidence>
<comment type="similarity">
    <text evidence="1">Belongs to the thioester dehydratase family. FabZ subfamily.</text>
</comment>
<dbReference type="PANTHER" id="PTHR30272:SF1">
    <property type="entry name" value="3-HYDROXYACYL-[ACYL-CARRIER-PROTEIN] DEHYDRATASE"/>
    <property type="match status" value="1"/>
</dbReference>
<dbReference type="Pfam" id="PF07977">
    <property type="entry name" value="FabA"/>
    <property type="match status" value="2"/>
</dbReference>
<sequence length="349" mass="36022">MSAAAASVAVGAAAKGADAKGAVAKGAVAKGAVAVGTASIAPRQRSFAAPLRAVDRVELLTLDGGLRLRAAKLVTAEDPYMAGHFPGLTMLPAVFLLEGVRQAVAQAFGLADPPELLEVRSARLLAPMLGGEEITIDAGLEPQPEGERWAVNARCTRQDGTAVATLKVLVGVPRGLESLAPPTAPPGPADGEPVIDHARIRELLPVRHPMLLVDRVVSVEPGRGISAVKAVTGSEPCYQEMPEGLPTARYAYPRSLAFESFGQSAALLWLVGAGVEVPDGVLMLAAIRDCRFAGGVGPGEALRHVVRLEQLVSGNAFMSGEIWAGTRCVAVVGSLIAVNRPRSAVQAAP</sequence>
<dbReference type="RefSeq" id="WP_189129388.1">
    <property type="nucleotide sequence ID" value="NZ_BMMS01000001.1"/>
</dbReference>
<evidence type="ECO:0000313" key="4">
    <source>
        <dbReference type="Proteomes" id="UP000641932"/>
    </source>
</evidence>
<evidence type="ECO:0000256" key="1">
    <source>
        <dbReference type="ARBA" id="ARBA00009174"/>
    </source>
</evidence>
<evidence type="ECO:0000256" key="2">
    <source>
        <dbReference type="ARBA" id="ARBA00023239"/>
    </source>
</evidence>
<dbReference type="Gene3D" id="3.10.129.10">
    <property type="entry name" value="Hotdog Thioesterase"/>
    <property type="match status" value="2"/>
</dbReference>
<proteinExistence type="inferred from homology"/>
<dbReference type="AlphaFoldDB" id="A0A918DS56"/>
<reference evidence="3" key="1">
    <citation type="journal article" date="2014" name="Int. J. Syst. Evol. Microbiol.">
        <title>Complete genome sequence of Corynebacterium casei LMG S-19264T (=DSM 44701T), isolated from a smear-ripened cheese.</title>
        <authorList>
            <consortium name="US DOE Joint Genome Institute (JGI-PGF)"/>
            <person name="Walter F."/>
            <person name="Albersmeier A."/>
            <person name="Kalinowski J."/>
            <person name="Ruckert C."/>
        </authorList>
    </citation>
    <scope>NUCLEOTIDE SEQUENCE</scope>
    <source>
        <strain evidence="3">CGMCC 4.7201</strain>
    </source>
</reference>
<name>A0A918DS56_9ACTN</name>
<accession>A0A918DS56</accession>
<dbReference type="InterPro" id="IPR013114">
    <property type="entry name" value="FabA_FabZ"/>
</dbReference>
<organism evidence="3 4">
    <name type="scientific">Wenjunlia tyrosinilytica</name>
    <dbReference type="NCBI Taxonomy" id="1544741"/>
    <lineage>
        <taxon>Bacteria</taxon>
        <taxon>Bacillati</taxon>
        <taxon>Actinomycetota</taxon>
        <taxon>Actinomycetes</taxon>
        <taxon>Kitasatosporales</taxon>
        <taxon>Streptomycetaceae</taxon>
        <taxon>Wenjunlia</taxon>
    </lineage>
</organism>
<dbReference type="SUPFAM" id="SSF54637">
    <property type="entry name" value="Thioesterase/thiol ester dehydrase-isomerase"/>
    <property type="match status" value="2"/>
</dbReference>
<dbReference type="Proteomes" id="UP000641932">
    <property type="component" value="Unassembled WGS sequence"/>
</dbReference>
<dbReference type="GO" id="GO:0016829">
    <property type="term" value="F:lyase activity"/>
    <property type="evidence" value="ECO:0007669"/>
    <property type="project" value="UniProtKB-KW"/>
</dbReference>
<gene>
    <name evidence="3" type="ORF">GCM10012280_00660</name>
</gene>